<dbReference type="STRING" id="28128.HMPREF3226_00575"/>
<sequence>MAEKQEVTLMKGNEAIAHAAIRCGTDGYFGYPITPQSEIIETLAQLKPWETTGMVVLQAESEVASINMIYGGAGAGKRVLTSSSSPGVALMQEGISYMAGAELPGVFINVQRGGPGLGTIQPSQSDYFQATRGGGNGDYYVIVLAPNSVQEMADFVDLAFELAFKYRNPTMILSDGVIGQMMEKIVLPPMKPRRTEEEIKKECPWAAFGRAGKRAPNIITSLELKPEVMEARNIHLQEKYKEISEKEVRYEMTNCEDAEYIIVSFGSAARIGDKAVELAREQGIKAGLFRPITLWPFPSTQLREKAKGKKGILVSEINAGQMVEDVRLAINGALPVEHFGRLGGIVPDPEEIVEALKEKLINK</sequence>
<dbReference type="RefSeq" id="WP_060940231.1">
    <property type="nucleotide sequence ID" value="NZ_JAIHUT010000003.1"/>
</dbReference>
<protein>
    <submittedName>
        <fullName evidence="4">3-methyl-2-oxobutanoate dehydrogenase</fullName>
    </submittedName>
</protein>
<reference evidence="5" key="1">
    <citation type="submission" date="2016-01" db="EMBL/GenBank/DDBJ databases">
        <authorList>
            <person name="Mitreva M."/>
            <person name="Pepin K.H."/>
            <person name="Mihindukulasuriya K.A."/>
            <person name="Fulton R."/>
            <person name="Fronick C."/>
            <person name="O'Laughlin M."/>
            <person name="Miner T."/>
            <person name="Herter B."/>
            <person name="Rosa B.A."/>
            <person name="Cordes M."/>
            <person name="Tomlinson C."/>
            <person name="Wollam A."/>
            <person name="Palsikar V.B."/>
            <person name="Mardis E.R."/>
            <person name="Wilson R.K."/>
        </authorList>
    </citation>
    <scope>NUCLEOTIDE SEQUENCE [LARGE SCALE GENOMIC DNA]</scope>
    <source>
        <strain evidence="5">MJR7716</strain>
    </source>
</reference>
<dbReference type="InterPro" id="IPR029061">
    <property type="entry name" value="THDP-binding"/>
</dbReference>
<gene>
    <name evidence="4" type="ORF">HMPREF3226_00575</name>
</gene>
<dbReference type="AlphaFoldDB" id="A0A133QJJ3"/>
<dbReference type="GO" id="GO:0016491">
    <property type="term" value="F:oxidoreductase activity"/>
    <property type="evidence" value="ECO:0007669"/>
    <property type="project" value="UniProtKB-KW"/>
</dbReference>
<feature type="domain" description="Pyruvate flavodoxin/ferredoxin oxidoreductase pyrimidine binding" evidence="2">
    <location>
        <begin position="18"/>
        <end position="202"/>
    </location>
</feature>
<keyword evidence="5" id="KW-1185">Reference proteome</keyword>
<dbReference type="InterPro" id="IPR033412">
    <property type="entry name" value="PFOR_II"/>
</dbReference>
<dbReference type="EMBL" id="LRQG01000021">
    <property type="protein sequence ID" value="KXA43040.1"/>
    <property type="molecule type" value="Genomic_DNA"/>
</dbReference>
<dbReference type="PATRIC" id="fig|28128.5.peg.578"/>
<evidence type="ECO:0000313" key="5">
    <source>
        <dbReference type="Proteomes" id="UP000070533"/>
    </source>
</evidence>
<keyword evidence="1" id="KW-0560">Oxidoreductase</keyword>
<evidence type="ECO:0000259" key="3">
    <source>
        <dbReference type="Pfam" id="PF17147"/>
    </source>
</evidence>
<dbReference type="Gene3D" id="3.40.50.970">
    <property type="match status" value="1"/>
</dbReference>
<dbReference type="SUPFAM" id="SSF52518">
    <property type="entry name" value="Thiamin diphosphate-binding fold (THDP-binding)"/>
    <property type="match status" value="1"/>
</dbReference>
<evidence type="ECO:0000256" key="1">
    <source>
        <dbReference type="ARBA" id="ARBA00023002"/>
    </source>
</evidence>
<feature type="domain" description="Pyruvate:ferredoxin oxidoreductase core" evidence="3">
    <location>
        <begin position="258"/>
        <end position="352"/>
    </location>
</feature>
<dbReference type="Pfam" id="PF01855">
    <property type="entry name" value="POR_N"/>
    <property type="match status" value="1"/>
</dbReference>
<dbReference type="InterPro" id="IPR009014">
    <property type="entry name" value="Transketo_C/PFOR_II"/>
</dbReference>
<dbReference type="NCBIfam" id="NF005507">
    <property type="entry name" value="PRK07119.1"/>
    <property type="match status" value="1"/>
</dbReference>
<dbReference type="Pfam" id="PF17147">
    <property type="entry name" value="PFOR_II"/>
    <property type="match status" value="1"/>
</dbReference>
<name>A0A133QJJ3_9BACT</name>
<comment type="caution">
    <text evidence="4">The sequence shown here is derived from an EMBL/GenBank/DDBJ whole genome shotgun (WGS) entry which is preliminary data.</text>
</comment>
<dbReference type="OrthoDB" id="9794954at2"/>
<evidence type="ECO:0000313" key="4">
    <source>
        <dbReference type="EMBL" id="KXA43040.1"/>
    </source>
</evidence>
<evidence type="ECO:0000259" key="2">
    <source>
        <dbReference type="Pfam" id="PF01855"/>
    </source>
</evidence>
<dbReference type="Gene3D" id="3.40.50.920">
    <property type="match status" value="1"/>
</dbReference>
<dbReference type="CDD" id="cd07034">
    <property type="entry name" value="TPP_PYR_PFOR_IOR-alpha_like"/>
    <property type="match status" value="1"/>
</dbReference>
<dbReference type="Proteomes" id="UP000070533">
    <property type="component" value="Unassembled WGS sequence"/>
</dbReference>
<dbReference type="InterPro" id="IPR052368">
    <property type="entry name" value="2-oxoacid_oxidoreductase"/>
</dbReference>
<dbReference type="PANTHER" id="PTHR43088">
    <property type="entry name" value="SUBUNIT OF PYRUVATE:FLAVODOXIN OXIDOREDUCTASE-RELATED"/>
    <property type="match status" value="1"/>
</dbReference>
<proteinExistence type="predicted"/>
<dbReference type="PANTHER" id="PTHR43088:SF1">
    <property type="entry name" value="SUBUNIT OF PYRUVATE:FLAVODOXIN OXIDOREDUCTASE"/>
    <property type="match status" value="1"/>
</dbReference>
<accession>A0A133QJJ3</accession>
<organism evidence="4 5">
    <name type="scientific">Prevotella corporis</name>
    <dbReference type="NCBI Taxonomy" id="28128"/>
    <lineage>
        <taxon>Bacteria</taxon>
        <taxon>Pseudomonadati</taxon>
        <taxon>Bacteroidota</taxon>
        <taxon>Bacteroidia</taxon>
        <taxon>Bacteroidales</taxon>
        <taxon>Prevotellaceae</taxon>
        <taxon>Prevotella</taxon>
    </lineage>
</organism>
<dbReference type="SUPFAM" id="SSF52922">
    <property type="entry name" value="TK C-terminal domain-like"/>
    <property type="match status" value="1"/>
</dbReference>
<dbReference type="InterPro" id="IPR002880">
    <property type="entry name" value="Pyrv_Fd/Flavodoxin_OxRdtase_N"/>
</dbReference>
<dbReference type="eggNOG" id="COG0674">
    <property type="taxonomic scope" value="Bacteria"/>
</dbReference>